<evidence type="ECO:0000256" key="3">
    <source>
        <dbReference type="ARBA" id="ARBA00022729"/>
    </source>
</evidence>
<keyword evidence="3 4" id="KW-0732">Signal</keyword>
<dbReference type="InterPro" id="IPR012946">
    <property type="entry name" value="X8"/>
</dbReference>
<name>C6SZT3_SOYBN</name>
<keyword evidence="2" id="KW-0472">Membrane</keyword>
<dbReference type="PROSITE" id="PS51257">
    <property type="entry name" value="PROKAR_LIPOPROTEIN"/>
    <property type="match status" value="1"/>
</dbReference>
<dbReference type="SMART" id="SM00768">
    <property type="entry name" value="X8"/>
    <property type="match status" value="1"/>
</dbReference>
<dbReference type="InterPro" id="IPR044788">
    <property type="entry name" value="X8_dom_prot"/>
</dbReference>
<dbReference type="Proteomes" id="UP000008827">
    <property type="component" value="Chromosome 5"/>
</dbReference>
<dbReference type="SMR" id="C6SZT3"/>
<keyword evidence="2" id="KW-0325">Glycoprotein</keyword>
<evidence type="ECO:0000313" key="8">
    <source>
        <dbReference type="EnsemblPlants" id="KRH58444"/>
    </source>
</evidence>
<evidence type="ECO:0000256" key="1">
    <source>
        <dbReference type="ARBA" id="ARBA00004609"/>
    </source>
</evidence>
<dbReference type="HOGENOM" id="CLU_031666_5_0_1"/>
<accession>C6SZT3</accession>
<protein>
    <recommendedName>
        <fullName evidence="5">X8 domain-containing protein</fullName>
    </recommendedName>
</protein>
<keyword evidence="2" id="KW-0449">Lipoprotein</keyword>
<dbReference type="EMBL" id="CM000838">
    <property type="protein sequence ID" value="KRH58444.1"/>
    <property type="molecule type" value="Genomic_DNA"/>
</dbReference>
<dbReference type="OrthoDB" id="1928574at2759"/>
<dbReference type="PANTHER" id="PTHR31044">
    <property type="entry name" value="BETA-1,3 GLUCANASE"/>
    <property type="match status" value="1"/>
</dbReference>
<evidence type="ECO:0000256" key="4">
    <source>
        <dbReference type="SAM" id="SignalP"/>
    </source>
</evidence>
<dbReference type="CAZy" id="CBM43">
    <property type="family name" value="Carbohydrate-Binding Module Family 43"/>
</dbReference>
<dbReference type="Pfam" id="PF07983">
    <property type="entry name" value="X8"/>
    <property type="match status" value="1"/>
</dbReference>
<dbReference type="PaxDb" id="3847-GLYMA05G25840.1"/>
<proteinExistence type="evidence at transcript level"/>
<feature type="chain" id="PRO_5014569128" description="X8 domain-containing protein" evidence="4">
    <location>
        <begin position="20"/>
        <end position="122"/>
    </location>
</feature>
<reference evidence="8" key="3">
    <citation type="submission" date="2018-02" db="UniProtKB">
        <authorList>
            <consortium name="EnsemblPlants"/>
        </authorList>
    </citation>
    <scope>IDENTIFICATION</scope>
    <source>
        <strain evidence="8">Williams 82</strain>
    </source>
</reference>
<dbReference type="EnsemblPlants" id="KRH58444">
    <property type="protein sequence ID" value="KRH58444"/>
    <property type="gene ID" value="GLYMA_05G128300"/>
</dbReference>
<dbReference type="GeneID" id="100306539"/>
<dbReference type="AlphaFoldDB" id="C6SZT3"/>
<dbReference type="KEGG" id="gmx:100306539"/>
<sequence>MAKSTGSLVFLSIFTLLLSCNLGGHLKFANGMLDQESWCVAKPSTIDVALNDNIQYGCIALGDCKMIQPGGSCFYPNTLLNHASVVMNQYYAANGRNTWNCFFSGSGLFVVSDPSYANCTYA</sequence>
<evidence type="ECO:0000259" key="5">
    <source>
        <dbReference type="SMART" id="SM00768"/>
    </source>
</evidence>
<dbReference type="eggNOG" id="ENOG502SAJ3">
    <property type="taxonomic scope" value="Eukaryota"/>
</dbReference>
<reference evidence="6" key="1">
    <citation type="submission" date="2009-08" db="EMBL/GenBank/DDBJ databases">
        <authorList>
            <person name="Cheung F."/>
            <person name="Xiao Y."/>
            <person name="Chan A."/>
            <person name="Moskal W."/>
            <person name="Town C.D."/>
        </authorList>
    </citation>
    <scope>NUCLEOTIDE SEQUENCE</scope>
</reference>
<keyword evidence="9" id="KW-1185">Reference proteome</keyword>
<dbReference type="GO" id="GO:0005886">
    <property type="term" value="C:plasma membrane"/>
    <property type="evidence" value="ECO:0007669"/>
    <property type="project" value="UniProtKB-SubCell"/>
</dbReference>
<dbReference type="Gramene" id="KRH58444">
    <property type="protein sequence ID" value="KRH58444"/>
    <property type="gene ID" value="GLYMA_05G128300"/>
</dbReference>
<dbReference type="EMBL" id="BT090685">
    <property type="protein sequence ID" value="ACU14756.1"/>
    <property type="molecule type" value="mRNA"/>
</dbReference>
<reference evidence="7" key="4">
    <citation type="submission" date="2018-07" db="EMBL/GenBank/DDBJ databases">
        <title>WGS assembly of Glycine max.</title>
        <authorList>
            <person name="Schmutz J."/>
            <person name="Cannon S."/>
            <person name="Schlueter J."/>
            <person name="Ma J."/>
            <person name="Mitros T."/>
            <person name="Nelson W."/>
            <person name="Hyten D."/>
            <person name="Song Q."/>
            <person name="Thelen J."/>
            <person name="Cheng J."/>
            <person name="Xu D."/>
            <person name="Hellsten U."/>
            <person name="May G."/>
            <person name="Yu Y."/>
            <person name="Sakurai T."/>
            <person name="Umezawa T."/>
            <person name="Bhattacharyya M."/>
            <person name="Sandhu D."/>
            <person name="Valliyodan B."/>
            <person name="Lindquist E."/>
            <person name="Peto M."/>
            <person name="Grant D."/>
            <person name="Shu S."/>
            <person name="Goodstein D."/>
            <person name="Barry K."/>
            <person name="Futrell-Griggs M."/>
            <person name="Abernathy B."/>
            <person name="Du J."/>
            <person name="Tian Z."/>
            <person name="Zhu L."/>
            <person name="Gill N."/>
            <person name="Joshi T."/>
            <person name="Libault M."/>
            <person name="Sethuraman A."/>
            <person name="Zhang X."/>
            <person name="Shinozaki K."/>
            <person name="Nguyen H."/>
            <person name="Wing R."/>
            <person name="Cregan P."/>
            <person name="Specht J."/>
            <person name="Grimwood J."/>
            <person name="Rokhsar D."/>
            <person name="Stacey G."/>
            <person name="Shoemaker R."/>
            <person name="Jackson S."/>
        </authorList>
    </citation>
    <scope>NUCLEOTIDE SEQUENCE</scope>
    <source>
        <tissue evidence="7">Callus</tissue>
    </source>
</reference>
<organism evidence="6">
    <name type="scientific">Glycine max</name>
    <name type="common">Soybean</name>
    <name type="synonym">Glycine hispida</name>
    <dbReference type="NCBI Taxonomy" id="3847"/>
    <lineage>
        <taxon>Eukaryota</taxon>
        <taxon>Viridiplantae</taxon>
        <taxon>Streptophyta</taxon>
        <taxon>Embryophyta</taxon>
        <taxon>Tracheophyta</taxon>
        <taxon>Spermatophyta</taxon>
        <taxon>Magnoliopsida</taxon>
        <taxon>eudicotyledons</taxon>
        <taxon>Gunneridae</taxon>
        <taxon>Pentapetalae</taxon>
        <taxon>rosids</taxon>
        <taxon>fabids</taxon>
        <taxon>Fabales</taxon>
        <taxon>Fabaceae</taxon>
        <taxon>Papilionoideae</taxon>
        <taxon>50 kb inversion clade</taxon>
        <taxon>NPAAA clade</taxon>
        <taxon>indigoferoid/millettioid clade</taxon>
        <taxon>Phaseoleae</taxon>
        <taxon>Glycine</taxon>
        <taxon>Glycine subgen. Soja</taxon>
    </lineage>
</organism>
<dbReference type="Gene3D" id="1.20.58.1040">
    <property type="match status" value="1"/>
</dbReference>
<comment type="subcellular location">
    <subcellularLocation>
        <location evidence="1">Cell membrane</location>
        <topology evidence="1">Lipid-anchor</topology>
        <topology evidence="1">GPI-anchor</topology>
    </subcellularLocation>
</comment>
<evidence type="ECO:0000313" key="7">
    <source>
        <dbReference type="EMBL" id="KRH58444.1"/>
    </source>
</evidence>
<dbReference type="GO" id="GO:0009506">
    <property type="term" value="C:plasmodesma"/>
    <property type="evidence" value="ECO:0007669"/>
    <property type="project" value="UniProtKB-ARBA"/>
</dbReference>
<evidence type="ECO:0000256" key="2">
    <source>
        <dbReference type="ARBA" id="ARBA00022622"/>
    </source>
</evidence>
<evidence type="ECO:0000313" key="6">
    <source>
        <dbReference type="EMBL" id="ACU14756.1"/>
    </source>
</evidence>
<dbReference type="GO" id="GO:0098552">
    <property type="term" value="C:side of membrane"/>
    <property type="evidence" value="ECO:0007669"/>
    <property type="project" value="UniProtKB-KW"/>
</dbReference>
<keyword evidence="2" id="KW-0336">GPI-anchor</keyword>
<dbReference type="PANTHER" id="PTHR31044:SF71">
    <property type="entry name" value="MAJOR POLLEN ALLERGEN OLE E 10-LIKE"/>
    <property type="match status" value="1"/>
</dbReference>
<feature type="domain" description="X8" evidence="5">
    <location>
        <begin position="37"/>
        <end position="121"/>
    </location>
</feature>
<feature type="signal peptide" evidence="4">
    <location>
        <begin position="1"/>
        <end position="19"/>
    </location>
</feature>
<evidence type="ECO:0000313" key="9">
    <source>
        <dbReference type="Proteomes" id="UP000008827"/>
    </source>
</evidence>
<dbReference type="OMA" id="QSQGDWC"/>
<reference evidence="7 8" key="2">
    <citation type="journal article" date="2010" name="Nature">
        <title>Genome sequence of the palaeopolyploid soybean.</title>
        <authorList>
            <person name="Schmutz J."/>
            <person name="Cannon S.B."/>
            <person name="Schlueter J."/>
            <person name="Ma J."/>
            <person name="Mitros T."/>
            <person name="Nelson W."/>
            <person name="Hyten D.L."/>
            <person name="Song Q."/>
            <person name="Thelen J.J."/>
            <person name="Cheng J."/>
            <person name="Xu D."/>
            <person name="Hellsten U."/>
            <person name="May G.D."/>
            <person name="Yu Y."/>
            <person name="Sakurai T."/>
            <person name="Umezawa T."/>
            <person name="Bhattacharyya M.K."/>
            <person name="Sandhu D."/>
            <person name="Valliyodan B."/>
            <person name="Lindquist E."/>
            <person name="Peto M."/>
            <person name="Grant D."/>
            <person name="Shu S."/>
            <person name="Goodstein D."/>
            <person name="Barry K."/>
            <person name="Futrell-Griggs M."/>
            <person name="Abernathy B."/>
            <person name="Du J."/>
            <person name="Tian Z."/>
            <person name="Zhu L."/>
            <person name="Gill N."/>
            <person name="Joshi T."/>
            <person name="Libault M."/>
            <person name="Sethuraman A."/>
            <person name="Zhang X.-C."/>
            <person name="Shinozaki K."/>
            <person name="Nguyen H.T."/>
            <person name="Wing R.A."/>
            <person name="Cregan P."/>
            <person name="Specht J."/>
            <person name="Grimwood J."/>
            <person name="Rokhsar D."/>
            <person name="Stacey G."/>
            <person name="Shoemaker R.C."/>
            <person name="Jackson S.A."/>
        </authorList>
    </citation>
    <scope>NUCLEOTIDE SEQUENCE [LARGE SCALE GENOMIC DNA]</scope>
    <source>
        <strain evidence="8">cv. Williams 82</strain>
        <tissue evidence="7">Callus</tissue>
    </source>
</reference>
<gene>
    <name evidence="8" type="primary">LOC100306539</name>
    <name evidence="7" type="ORF">GLYMA_05G128300</name>
</gene>
<dbReference type="RefSeq" id="NP_001236462.1">
    <property type="nucleotide sequence ID" value="NM_001249533.2"/>
</dbReference>